<dbReference type="OrthoDB" id="4469945at2759"/>
<dbReference type="InterPro" id="IPR056444">
    <property type="entry name" value="Zn_ribbon_GRF_2"/>
</dbReference>
<sequence length="329" mass="37038">MVAEERESIVQKPCQRELSPSTMSTRNMPNFDLDLIPDEFLFYQDFPCWFGKSIFDSTVAEVVQKNHLGHPAINLTDTLELVTATYASAVASTGREATHASFYRYIYDIRDESDDSNWKNFLQTLSSHIATSCERPRKEKVSEPSTLPIAQPRKSKVPTSVIDDSSEKSPHSSQTLSIVPDHQLSTFLVTVNETSHIQQLLQPPTSYAPAPELNVAPNCIKCGRPTSLETTKESNRNGNARRPYYKCLSCKKFHCFVDLRGNDTTNPLCHCKVSSKRQLSGVGKHLQRTVHYVCRLGTCNYYHVEQDSNGHPLSVDDEIANQMVLLQLV</sequence>
<evidence type="ECO:0000313" key="3">
    <source>
        <dbReference type="EMBL" id="CAI6334243.1"/>
    </source>
</evidence>
<comment type="caution">
    <text evidence="3">The sequence shown here is derived from an EMBL/GenBank/DDBJ whole genome shotgun (WGS) entry which is preliminary data.</text>
</comment>
<evidence type="ECO:0000313" key="4">
    <source>
        <dbReference type="Proteomes" id="UP001152607"/>
    </source>
</evidence>
<reference evidence="3" key="1">
    <citation type="submission" date="2023-01" db="EMBL/GenBank/DDBJ databases">
        <authorList>
            <person name="Van Ghelder C."/>
            <person name="Rancurel C."/>
        </authorList>
    </citation>
    <scope>NUCLEOTIDE SEQUENCE</scope>
    <source>
        <strain evidence="3">CNCM I-4278</strain>
    </source>
</reference>
<dbReference type="Proteomes" id="UP001152607">
    <property type="component" value="Unassembled WGS sequence"/>
</dbReference>
<organism evidence="3 4">
    <name type="scientific">Periconia digitata</name>
    <dbReference type="NCBI Taxonomy" id="1303443"/>
    <lineage>
        <taxon>Eukaryota</taxon>
        <taxon>Fungi</taxon>
        <taxon>Dikarya</taxon>
        <taxon>Ascomycota</taxon>
        <taxon>Pezizomycotina</taxon>
        <taxon>Dothideomycetes</taxon>
        <taxon>Pleosporomycetidae</taxon>
        <taxon>Pleosporales</taxon>
        <taxon>Massarineae</taxon>
        <taxon>Periconiaceae</taxon>
        <taxon>Periconia</taxon>
    </lineage>
</organism>
<keyword evidence="4" id="KW-1185">Reference proteome</keyword>
<evidence type="ECO:0000259" key="2">
    <source>
        <dbReference type="Pfam" id="PF23549"/>
    </source>
</evidence>
<evidence type="ECO:0000256" key="1">
    <source>
        <dbReference type="SAM" id="MobiDB-lite"/>
    </source>
</evidence>
<protein>
    <recommendedName>
        <fullName evidence="2">GRF-like zinc ribbon domain-containing protein</fullName>
    </recommendedName>
</protein>
<dbReference type="Pfam" id="PF23549">
    <property type="entry name" value="Zn_ribbon_GRF_2"/>
    <property type="match status" value="1"/>
</dbReference>
<feature type="domain" description="GRF-like zinc ribbon" evidence="2">
    <location>
        <begin position="216"/>
        <end position="260"/>
    </location>
</feature>
<dbReference type="EMBL" id="CAOQHR010000004">
    <property type="protein sequence ID" value="CAI6334243.1"/>
    <property type="molecule type" value="Genomic_DNA"/>
</dbReference>
<feature type="region of interest" description="Disordered" evidence="1">
    <location>
        <begin position="133"/>
        <end position="176"/>
    </location>
</feature>
<gene>
    <name evidence="3" type="ORF">PDIGIT_LOCUS7299</name>
</gene>
<dbReference type="AlphaFoldDB" id="A0A9W4UH74"/>
<feature type="region of interest" description="Disordered" evidence="1">
    <location>
        <begin position="1"/>
        <end position="23"/>
    </location>
</feature>
<proteinExistence type="predicted"/>
<name>A0A9W4UH74_9PLEO</name>
<accession>A0A9W4UH74</accession>